<dbReference type="Proteomes" id="UP000008080">
    <property type="component" value="Chromosome"/>
</dbReference>
<dbReference type="eggNOG" id="COG1196">
    <property type="taxonomic scope" value="Bacteria"/>
</dbReference>
<feature type="coiled-coil region" evidence="1">
    <location>
        <begin position="149"/>
        <end position="251"/>
    </location>
</feature>
<keyword evidence="4" id="KW-1185">Reference proteome</keyword>
<feature type="compositionally biased region" description="Basic residues" evidence="2">
    <location>
        <begin position="471"/>
        <end position="485"/>
    </location>
</feature>
<evidence type="ECO:0000256" key="1">
    <source>
        <dbReference type="SAM" id="Coils"/>
    </source>
</evidence>
<reference evidence="3 4" key="1">
    <citation type="journal article" date="2004" name="Science">
        <title>A predator unmasked: life cycle of Bdellovibrio bacteriovorus from a genomic perspective.</title>
        <authorList>
            <person name="Rendulic S."/>
            <person name="Jagtap P."/>
            <person name="Rosinus A."/>
            <person name="Eppinger M."/>
            <person name="Baar C."/>
            <person name="Lanz C."/>
            <person name="Keller H."/>
            <person name="Lambert C."/>
            <person name="Evans K.J."/>
            <person name="Goesmann A."/>
            <person name="Meyer F."/>
            <person name="Sockett R.E."/>
            <person name="Schuster S.C."/>
        </authorList>
    </citation>
    <scope>NUCLEOTIDE SEQUENCE [LARGE SCALE GENOMIC DNA]</scope>
    <source>
        <strain evidence="4">ATCC 15356 / DSM 50701 / NCIMB 9529 / HD100</strain>
    </source>
</reference>
<keyword evidence="1" id="KW-0175">Coiled coil</keyword>
<feature type="coiled-coil region" evidence="1">
    <location>
        <begin position="65"/>
        <end position="99"/>
    </location>
</feature>
<accession>Q6MRC7</accession>
<evidence type="ECO:0000313" key="3">
    <source>
        <dbReference type="EMBL" id="CAE77831.1"/>
    </source>
</evidence>
<feature type="coiled-coil region" evidence="1">
    <location>
        <begin position="320"/>
        <end position="361"/>
    </location>
</feature>
<evidence type="ECO:0000313" key="4">
    <source>
        <dbReference type="Proteomes" id="UP000008080"/>
    </source>
</evidence>
<dbReference type="EMBL" id="BX842646">
    <property type="protein sequence ID" value="CAE77831.1"/>
    <property type="molecule type" value="Genomic_DNA"/>
</dbReference>
<name>Q6MRC7_BDEBA</name>
<gene>
    <name evidence="3" type="ordered locus">Bd0161</name>
</gene>
<organism evidence="3 4">
    <name type="scientific">Bdellovibrio bacteriovorus (strain ATCC 15356 / DSM 50701 / NCIMB 9529 / HD100)</name>
    <dbReference type="NCBI Taxonomy" id="264462"/>
    <lineage>
        <taxon>Bacteria</taxon>
        <taxon>Pseudomonadati</taxon>
        <taxon>Bdellovibrionota</taxon>
        <taxon>Bdellovibrionia</taxon>
        <taxon>Bdellovibrionales</taxon>
        <taxon>Pseudobdellovibrionaceae</taxon>
        <taxon>Bdellovibrio</taxon>
    </lineage>
</organism>
<dbReference type="KEGG" id="bba:Bd0161"/>
<dbReference type="HOGENOM" id="CLU_588834_0_0_7"/>
<evidence type="ECO:0000256" key="2">
    <source>
        <dbReference type="SAM" id="MobiDB-lite"/>
    </source>
</evidence>
<dbReference type="STRING" id="264462.Bd0161"/>
<proteinExistence type="predicted"/>
<dbReference type="AlphaFoldDB" id="Q6MRC7"/>
<sequence>MGRSADNWYWYCTTHYHRGGNQMNKISSSKKNASVKTVINILSVLSLATPSVSLAEGLSFTKSQEEIAESKAARLQSQCSQARSEITAAKNKIAEACRKAGMGSGCAEKAQACSETLGTDSFDTTDAIGTLMGLPAGSNIGGSCPQMNGRDYYDEKKRLEQEIKDTQKDIAELADDEAEIKETFNTTIQELQQALTDAQQELEETKTSLDEQEREKISEFQASQTAAKEKLREYNSKIISLRSEMTNAVREKATKMLELTAETSKFACNQEYTKAAEAYGKVNASSSGNHISKAKAQKAAALDAFNKCMNRFQQARISLNEQSTAKMESINDQIRNAEASTDELNDSLNLASNQLDQMKADTTKRKSQAEKKVTDLMTLTQNKMQAAQENMQTKLKALATKQQSYTEALNRANNGLMTLGPAPKRGAEYTSEEASSEISAQTEIIEDVKTTVESNSELAAQCHLGDAAKGSSKRSRSSGSKTGRK</sequence>
<feature type="region of interest" description="Disordered" evidence="2">
    <location>
        <begin position="462"/>
        <end position="485"/>
    </location>
</feature>
<feature type="region of interest" description="Disordered" evidence="2">
    <location>
        <begin position="420"/>
        <end position="439"/>
    </location>
</feature>
<protein>
    <submittedName>
        <fullName evidence="3">Uncharacterized protein</fullName>
    </submittedName>
</protein>